<dbReference type="InterPro" id="IPR028359">
    <property type="entry name" value="UDP_ManNAc/GlcNAc_DH"/>
</dbReference>
<name>A0A540V960_9CHLR</name>
<dbReference type="GO" id="GO:0016616">
    <property type="term" value="F:oxidoreductase activity, acting on the CH-OH group of donors, NAD or NADP as acceptor"/>
    <property type="evidence" value="ECO:0007669"/>
    <property type="project" value="InterPro"/>
</dbReference>
<sequence>MSQPVIEKFHARQAHVAVIGLGYVGLPLAVAFADAGYQVTGIDLDRRKVDAINRGESYIEDVPSERLQQLVGAAAKQREAVFQSPHPPVPQSSNHPPTGSLRATTDYGVLAECDAVSICVPTPLNKTGDPDISYIVAASQAIAEYLHPGMVVVLESTTYPGTTREVVLPILTGQADRERSAQSPDHPATLSPGQDFYLAFSPERVDPGRKDWSTRNTPKVIGGITPACLEAAVAYYSPAIETLVPVSSPEAAEMVKLFENTFRAVNIALANELQLMCDKLGLDAWEILEAAATKPFGFMKFTPGPGLGGHCIPIDPQYLSWKLRTMQYNARFIQLASEINTEMPRYWVQKVQDALNDAGKPVKGSRILILGVAYKKDVDDLRESPALDIMHLLSQKGAAVQYHDPHVPTVHHEGLQLHSVPDLETALAEADCTVIVTDHSAYDWALVARTARLVVDARNVLRRMG</sequence>
<dbReference type="AlphaFoldDB" id="A0A540V960"/>
<keyword evidence="1" id="KW-0560">Oxidoreductase</keyword>
<dbReference type="SUPFAM" id="SSF48179">
    <property type="entry name" value="6-phosphogluconate dehydrogenase C-terminal domain-like"/>
    <property type="match status" value="1"/>
</dbReference>
<dbReference type="InterPro" id="IPR001732">
    <property type="entry name" value="UDP-Glc/GDP-Man_DH_N"/>
</dbReference>
<dbReference type="Gene3D" id="3.40.50.720">
    <property type="entry name" value="NAD(P)-binding Rossmann-like Domain"/>
    <property type="match status" value="2"/>
</dbReference>
<keyword evidence="2" id="KW-0520">NAD</keyword>
<evidence type="ECO:0000313" key="5">
    <source>
        <dbReference type="EMBL" id="TQE93288.1"/>
    </source>
</evidence>
<dbReference type="EMBL" id="VIGC01000043">
    <property type="protein sequence ID" value="TQE93288.1"/>
    <property type="molecule type" value="Genomic_DNA"/>
</dbReference>
<dbReference type="Pfam" id="PF03720">
    <property type="entry name" value="UDPG_MGDP_dh_C"/>
    <property type="match status" value="1"/>
</dbReference>
<accession>A0A540V960</accession>
<dbReference type="NCBIfam" id="TIGR03026">
    <property type="entry name" value="NDP-sugDHase"/>
    <property type="match status" value="1"/>
</dbReference>
<dbReference type="RefSeq" id="WP_141612315.1">
    <property type="nucleotide sequence ID" value="NZ_VIGC02000043.1"/>
</dbReference>
<organism evidence="5 6">
    <name type="scientific">Litorilinea aerophila</name>
    <dbReference type="NCBI Taxonomy" id="1204385"/>
    <lineage>
        <taxon>Bacteria</taxon>
        <taxon>Bacillati</taxon>
        <taxon>Chloroflexota</taxon>
        <taxon>Caldilineae</taxon>
        <taxon>Caldilineales</taxon>
        <taxon>Caldilineaceae</taxon>
        <taxon>Litorilinea</taxon>
    </lineage>
</organism>
<dbReference type="SUPFAM" id="SSF51735">
    <property type="entry name" value="NAD(P)-binding Rossmann-fold domains"/>
    <property type="match status" value="1"/>
</dbReference>
<comment type="similarity">
    <text evidence="3">Belongs to the UDP-glucose/GDP-mannose dehydrogenase family.</text>
</comment>
<dbReference type="InterPro" id="IPR014027">
    <property type="entry name" value="UDP-Glc/GDP-Man_DH_C"/>
</dbReference>
<dbReference type="PANTHER" id="PTHR43491">
    <property type="entry name" value="UDP-N-ACETYL-D-MANNOSAMINE DEHYDROGENASE"/>
    <property type="match status" value="1"/>
</dbReference>
<dbReference type="InterPro" id="IPR036220">
    <property type="entry name" value="UDP-Glc/GDP-Man_DH_C_sf"/>
</dbReference>
<dbReference type="PIRSF" id="PIRSF000124">
    <property type="entry name" value="UDPglc_GDPman_dh"/>
    <property type="match status" value="1"/>
</dbReference>
<reference evidence="5 6" key="1">
    <citation type="submission" date="2019-06" db="EMBL/GenBank/DDBJ databases">
        <title>Genome sequence of Litorilinea aerophila BAA-2444.</title>
        <authorList>
            <person name="Maclea K.S."/>
            <person name="Maurais E.G."/>
            <person name="Iannazzi L.C."/>
        </authorList>
    </citation>
    <scope>NUCLEOTIDE SEQUENCE [LARGE SCALE GENOMIC DNA]</scope>
    <source>
        <strain evidence="5 6">ATCC BAA-2444</strain>
    </source>
</reference>
<evidence type="ECO:0000256" key="3">
    <source>
        <dbReference type="PIRNR" id="PIRNR000124"/>
    </source>
</evidence>
<dbReference type="GO" id="GO:0016628">
    <property type="term" value="F:oxidoreductase activity, acting on the CH-CH group of donors, NAD or NADP as acceptor"/>
    <property type="evidence" value="ECO:0007669"/>
    <property type="project" value="InterPro"/>
</dbReference>
<evidence type="ECO:0000256" key="2">
    <source>
        <dbReference type="ARBA" id="ARBA00023027"/>
    </source>
</evidence>
<dbReference type="InParanoid" id="A0A540V960"/>
<dbReference type="InterPro" id="IPR014026">
    <property type="entry name" value="UDP-Glc/GDP-Man_DH_dimer"/>
</dbReference>
<gene>
    <name evidence="5" type="ORF">FKZ61_21935</name>
</gene>
<evidence type="ECO:0000256" key="1">
    <source>
        <dbReference type="ARBA" id="ARBA00023002"/>
    </source>
</evidence>
<dbReference type="Proteomes" id="UP000317371">
    <property type="component" value="Unassembled WGS sequence"/>
</dbReference>
<protein>
    <submittedName>
        <fullName evidence="5">Nucleotide sugar dehydrogenase</fullName>
    </submittedName>
</protein>
<evidence type="ECO:0000259" key="4">
    <source>
        <dbReference type="SMART" id="SM00984"/>
    </source>
</evidence>
<dbReference type="SMART" id="SM00984">
    <property type="entry name" value="UDPG_MGDP_dh_C"/>
    <property type="match status" value="1"/>
</dbReference>
<proteinExistence type="inferred from homology"/>
<dbReference type="OrthoDB" id="9803238at2"/>
<dbReference type="SUPFAM" id="SSF52413">
    <property type="entry name" value="UDP-glucose/GDP-mannose dehydrogenase C-terminal domain"/>
    <property type="match status" value="1"/>
</dbReference>
<dbReference type="PIRSF" id="PIRSF500136">
    <property type="entry name" value="UDP_ManNAc_DH"/>
    <property type="match status" value="1"/>
</dbReference>
<dbReference type="Pfam" id="PF03721">
    <property type="entry name" value="UDPG_MGDP_dh_N"/>
    <property type="match status" value="2"/>
</dbReference>
<dbReference type="GO" id="GO:0051287">
    <property type="term" value="F:NAD binding"/>
    <property type="evidence" value="ECO:0007669"/>
    <property type="project" value="InterPro"/>
</dbReference>
<evidence type="ECO:0000313" key="6">
    <source>
        <dbReference type="Proteomes" id="UP000317371"/>
    </source>
</evidence>
<dbReference type="GO" id="GO:0000271">
    <property type="term" value="P:polysaccharide biosynthetic process"/>
    <property type="evidence" value="ECO:0007669"/>
    <property type="project" value="InterPro"/>
</dbReference>
<dbReference type="PANTHER" id="PTHR43491:SF1">
    <property type="entry name" value="UDP-N-ACETYL-D-MANNOSAMINE DEHYDROGENASE"/>
    <property type="match status" value="1"/>
</dbReference>
<dbReference type="InterPro" id="IPR036291">
    <property type="entry name" value="NAD(P)-bd_dom_sf"/>
</dbReference>
<dbReference type="Pfam" id="PF00984">
    <property type="entry name" value="UDPG_MGDP_dh"/>
    <property type="match status" value="1"/>
</dbReference>
<keyword evidence="6" id="KW-1185">Reference proteome</keyword>
<dbReference type="InterPro" id="IPR017476">
    <property type="entry name" value="UDP-Glc/GDP-Man"/>
</dbReference>
<dbReference type="InterPro" id="IPR008927">
    <property type="entry name" value="6-PGluconate_DH-like_C_sf"/>
</dbReference>
<feature type="domain" description="UDP-glucose/GDP-mannose dehydrogenase C-terminal" evidence="4">
    <location>
        <begin position="368"/>
        <end position="463"/>
    </location>
</feature>
<comment type="caution">
    <text evidence="5">The sequence shown here is derived from an EMBL/GenBank/DDBJ whole genome shotgun (WGS) entry which is preliminary data.</text>
</comment>